<dbReference type="GO" id="GO:0003677">
    <property type="term" value="F:DNA binding"/>
    <property type="evidence" value="ECO:0007669"/>
    <property type="project" value="UniProtKB-KW"/>
</dbReference>
<dbReference type="PANTHER" id="PTHR38445">
    <property type="entry name" value="HTH-TYPE TRANSCRIPTIONAL REPRESSOR YTRA"/>
    <property type="match status" value="1"/>
</dbReference>
<dbReference type="Pfam" id="PF00392">
    <property type="entry name" value="GntR"/>
    <property type="match status" value="1"/>
</dbReference>
<dbReference type="RefSeq" id="WP_215624752.1">
    <property type="nucleotide sequence ID" value="NZ_CP067089.2"/>
</dbReference>
<keyword evidence="3" id="KW-0804">Transcription</keyword>
<organism evidence="5 6">
    <name type="scientific">Breznakiella homolactica</name>
    <dbReference type="NCBI Taxonomy" id="2798577"/>
    <lineage>
        <taxon>Bacteria</taxon>
        <taxon>Pseudomonadati</taxon>
        <taxon>Spirochaetota</taxon>
        <taxon>Spirochaetia</taxon>
        <taxon>Spirochaetales</taxon>
        <taxon>Breznakiellaceae</taxon>
        <taxon>Breznakiella</taxon>
    </lineage>
</organism>
<dbReference type="KEGG" id="bhc:JFL75_10790"/>
<dbReference type="GO" id="GO:0003700">
    <property type="term" value="F:DNA-binding transcription factor activity"/>
    <property type="evidence" value="ECO:0007669"/>
    <property type="project" value="InterPro"/>
</dbReference>
<dbReference type="SMART" id="SM00345">
    <property type="entry name" value="HTH_GNTR"/>
    <property type="match status" value="1"/>
</dbReference>
<proteinExistence type="predicted"/>
<keyword evidence="1" id="KW-0805">Transcription regulation</keyword>
<keyword evidence="6" id="KW-1185">Reference proteome</keyword>
<dbReference type="Gene3D" id="1.10.10.10">
    <property type="entry name" value="Winged helix-like DNA-binding domain superfamily/Winged helix DNA-binding domain"/>
    <property type="match status" value="1"/>
</dbReference>
<dbReference type="InterPro" id="IPR036390">
    <property type="entry name" value="WH_DNA-bd_sf"/>
</dbReference>
<evidence type="ECO:0000313" key="6">
    <source>
        <dbReference type="Proteomes" id="UP000595917"/>
    </source>
</evidence>
<dbReference type="CDD" id="cd07377">
    <property type="entry name" value="WHTH_GntR"/>
    <property type="match status" value="1"/>
</dbReference>
<evidence type="ECO:0000256" key="3">
    <source>
        <dbReference type="ARBA" id="ARBA00023163"/>
    </source>
</evidence>
<keyword evidence="2" id="KW-0238">DNA-binding</keyword>
<gene>
    <name evidence="5" type="ORF">JFL75_10790</name>
</gene>
<dbReference type="PROSITE" id="PS50949">
    <property type="entry name" value="HTH_GNTR"/>
    <property type="match status" value="1"/>
</dbReference>
<dbReference type="Proteomes" id="UP000595917">
    <property type="component" value="Chromosome"/>
</dbReference>
<dbReference type="AlphaFoldDB" id="A0A7T7XJN7"/>
<name>A0A7T7XJN7_9SPIR</name>
<sequence>MEEQRIRFSLDPSNGIPIYRQIIQQIEHAILSERITPGDRLPTIRSLAVELKINPNTIAKAYGELEIRGILATQVGSGTYVSDKKPIAEEDGRNRRIRELAGRFIQDMKELGVSPGEVINLIKEYEEG</sequence>
<evidence type="ECO:0000313" key="5">
    <source>
        <dbReference type="EMBL" id="QQO07447.1"/>
    </source>
</evidence>
<evidence type="ECO:0000256" key="1">
    <source>
        <dbReference type="ARBA" id="ARBA00023015"/>
    </source>
</evidence>
<evidence type="ECO:0000256" key="2">
    <source>
        <dbReference type="ARBA" id="ARBA00023125"/>
    </source>
</evidence>
<reference evidence="5" key="1">
    <citation type="submission" date="2021-01" db="EMBL/GenBank/DDBJ databases">
        <title>Description of Breznakiella homolactica.</title>
        <authorList>
            <person name="Song Y."/>
            <person name="Brune A."/>
        </authorList>
    </citation>
    <scope>NUCLEOTIDE SEQUENCE</scope>
    <source>
        <strain evidence="5">RmG30</strain>
    </source>
</reference>
<dbReference type="InterPro" id="IPR036388">
    <property type="entry name" value="WH-like_DNA-bd_sf"/>
</dbReference>
<dbReference type="EMBL" id="CP067089">
    <property type="protein sequence ID" value="QQO07447.1"/>
    <property type="molecule type" value="Genomic_DNA"/>
</dbReference>
<accession>A0A7T7XJN7</accession>
<protein>
    <submittedName>
        <fullName evidence="5">GntR family transcriptional regulator</fullName>
    </submittedName>
</protein>
<dbReference type="SUPFAM" id="SSF46785">
    <property type="entry name" value="Winged helix' DNA-binding domain"/>
    <property type="match status" value="1"/>
</dbReference>
<evidence type="ECO:0000259" key="4">
    <source>
        <dbReference type="PROSITE" id="PS50949"/>
    </source>
</evidence>
<dbReference type="InterPro" id="IPR000524">
    <property type="entry name" value="Tscrpt_reg_HTH_GntR"/>
</dbReference>
<dbReference type="PANTHER" id="PTHR38445:SF9">
    <property type="entry name" value="HTH-TYPE TRANSCRIPTIONAL REPRESSOR YTRA"/>
    <property type="match status" value="1"/>
</dbReference>
<feature type="domain" description="HTH gntR-type" evidence="4">
    <location>
        <begin position="16"/>
        <end position="84"/>
    </location>
</feature>